<dbReference type="Proteomes" id="UP000660262">
    <property type="component" value="Unassembled WGS sequence"/>
</dbReference>
<comment type="similarity">
    <text evidence="1">Belongs to the CACTIN family.</text>
</comment>
<dbReference type="Pfam" id="PF09732">
    <property type="entry name" value="CactinC_cactus"/>
    <property type="match status" value="1"/>
</dbReference>
<dbReference type="GO" id="GO:0045292">
    <property type="term" value="P:mRNA cis splicing, via spliceosome"/>
    <property type="evidence" value="ECO:0007669"/>
    <property type="project" value="TreeGrafter"/>
</dbReference>
<dbReference type="OrthoDB" id="265955at2759"/>
<evidence type="ECO:0000313" key="7">
    <source>
        <dbReference type="EMBL" id="GHP06898.1"/>
    </source>
</evidence>
<dbReference type="GO" id="GO:0005681">
    <property type="term" value="C:spliceosomal complex"/>
    <property type="evidence" value="ECO:0007669"/>
    <property type="project" value="TreeGrafter"/>
</dbReference>
<feature type="compositionally biased region" description="Basic and acidic residues" evidence="4">
    <location>
        <begin position="35"/>
        <end position="46"/>
    </location>
</feature>
<evidence type="ECO:0000256" key="2">
    <source>
        <dbReference type="ARBA" id="ARBA00034534"/>
    </source>
</evidence>
<dbReference type="SMART" id="SM01050">
    <property type="entry name" value="CactinC_cactus"/>
    <property type="match status" value="1"/>
</dbReference>
<dbReference type="PANTHER" id="PTHR21737:SF4">
    <property type="entry name" value="SPLICING FACTOR CACTIN"/>
    <property type="match status" value="1"/>
</dbReference>
<dbReference type="InterPro" id="IPR018816">
    <property type="entry name" value="Cactin_central"/>
</dbReference>
<dbReference type="PANTHER" id="PTHR21737">
    <property type="entry name" value="POLYGLUTAMINE BINDING PROTEIN 1/MARVEL MEMBRANE-ASSOCIATING DOMAIN CONTAINING 3"/>
    <property type="match status" value="1"/>
</dbReference>
<name>A0A830HJ54_9CHLO</name>
<gene>
    <name evidence="7" type="ORF">PPROV_000564200</name>
</gene>
<organism evidence="7 8">
    <name type="scientific">Pycnococcus provasolii</name>
    <dbReference type="NCBI Taxonomy" id="41880"/>
    <lineage>
        <taxon>Eukaryota</taxon>
        <taxon>Viridiplantae</taxon>
        <taxon>Chlorophyta</taxon>
        <taxon>Pseudoscourfieldiophyceae</taxon>
        <taxon>Pseudoscourfieldiales</taxon>
        <taxon>Pycnococcaceae</taxon>
        <taxon>Pycnococcus</taxon>
    </lineage>
</organism>
<evidence type="ECO:0000256" key="3">
    <source>
        <dbReference type="SAM" id="Coils"/>
    </source>
</evidence>
<comment type="caution">
    <text evidence="7">The sequence shown here is derived from an EMBL/GenBank/DDBJ whole genome shotgun (WGS) entry which is preliminary data.</text>
</comment>
<evidence type="ECO:0000313" key="8">
    <source>
        <dbReference type="Proteomes" id="UP000660262"/>
    </source>
</evidence>
<evidence type="ECO:0000256" key="1">
    <source>
        <dbReference type="ARBA" id="ARBA00006895"/>
    </source>
</evidence>
<feature type="region of interest" description="Disordered" evidence="4">
    <location>
        <begin position="1"/>
        <end position="67"/>
    </location>
</feature>
<proteinExistence type="inferred from homology"/>
<sequence length="636" mass="70094">MDGGGVGGVGDDHGDGGHGRTSHKHRKPHHSSRHSSREPAGDDSKRPSGHSSGGGAQYAEVAARLAADLEEAQRKSITEQMNDDSAADPAAVAKPVFVWKKKIEVQLASGAAKVEEFTPEEQKRKHEKRLADIEAVRKLREQRELEKEQREEERERKERQRAMDEARMWHARDEAFHSAQDLQRAALRFANRRATNRDVLVLLAAAGGAYNANTTVTEAAAATVSEEETDPRKVANKLGPALLEQNPADVVDKAANASSMEEFGAFVDEVRRMLHSTGPSDPEASAYWAAVVAVAEGALKTKDPGLHQSLGAEVLALLEGKNVAELDTLEGEIRQGMGGGDDEYWQAVLARLRVARARAYLGEFAHRTRFGSAAAANDPAEQQGGDAGVGVDVFGDAAGEELRADDEQDAVVERAASPPPLDVSEARVSTLTIVDEDDMLRELEARRAAATSATEMRRQQALLASGEGALATGSNDYMRVAASRAMGGDNEDELDFGGEVSVAQRNAAAIMDRFEPRKPRYMNRVHTGFDWNRYNRTHYDQDNPPPKLVQGYKFNIFYPDLIDPSKPPTYKLEADPTSPNGETLLLRFSAGPPYEDIAFRIVNRDWEHSHKHGFKSQYSRGILHLWFFFKKLRYRR</sequence>
<dbReference type="AlphaFoldDB" id="A0A830HJ54"/>
<feature type="domain" description="Splicing factor Cactin C-terminal" evidence="5">
    <location>
        <begin position="512"/>
        <end position="636"/>
    </location>
</feature>
<reference evidence="7" key="1">
    <citation type="submission" date="2020-10" db="EMBL/GenBank/DDBJ databases">
        <title>Unveiling of a novel bifunctional photoreceptor, Dualchrome1, isolated from a cosmopolitan green alga.</title>
        <authorList>
            <person name="Suzuki S."/>
            <person name="Kawachi M."/>
        </authorList>
    </citation>
    <scope>NUCLEOTIDE SEQUENCE</scope>
    <source>
        <strain evidence="7">NIES 2893</strain>
    </source>
</reference>
<evidence type="ECO:0000259" key="5">
    <source>
        <dbReference type="Pfam" id="PF09732"/>
    </source>
</evidence>
<feature type="compositionally biased region" description="Basic residues" evidence="4">
    <location>
        <begin position="20"/>
        <end position="34"/>
    </location>
</feature>
<protein>
    <recommendedName>
        <fullName evidence="2">Splicing factor Cactin</fullName>
    </recommendedName>
</protein>
<feature type="coiled-coil region" evidence="3">
    <location>
        <begin position="133"/>
        <end position="167"/>
    </location>
</feature>
<keyword evidence="8" id="KW-1185">Reference proteome</keyword>
<evidence type="ECO:0000259" key="6">
    <source>
        <dbReference type="Pfam" id="PF10312"/>
    </source>
</evidence>
<dbReference type="Pfam" id="PF10312">
    <property type="entry name" value="Cactin_mid"/>
    <property type="match status" value="1"/>
</dbReference>
<evidence type="ECO:0000256" key="4">
    <source>
        <dbReference type="SAM" id="MobiDB-lite"/>
    </source>
</evidence>
<dbReference type="InterPro" id="IPR019134">
    <property type="entry name" value="Cactin_C"/>
</dbReference>
<dbReference type="EMBL" id="BNJQ01000014">
    <property type="protein sequence ID" value="GHP06898.1"/>
    <property type="molecule type" value="Genomic_DNA"/>
</dbReference>
<keyword evidence="3" id="KW-0175">Coiled coil</keyword>
<feature type="domain" description="Splicing factor cactin central" evidence="6">
    <location>
        <begin position="159"/>
        <end position="364"/>
    </location>
</feature>
<accession>A0A830HJ54</accession>
<dbReference type="GO" id="GO:0005737">
    <property type="term" value="C:cytoplasm"/>
    <property type="evidence" value="ECO:0007669"/>
    <property type="project" value="TreeGrafter"/>
</dbReference>